<protein>
    <submittedName>
        <fullName evidence="2">Uncharacterized protein</fullName>
    </submittedName>
</protein>
<feature type="compositionally biased region" description="Basic and acidic residues" evidence="1">
    <location>
        <begin position="91"/>
        <end position="101"/>
    </location>
</feature>
<feature type="compositionally biased region" description="Low complexity" evidence="1">
    <location>
        <begin position="773"/>
        <end position="783"/>
    </location>
</feature>
<reference evidence="2 3" key="1">
    <citation type="submission" date="2006-04" db="EMBL/GenBank/DDBJ databases">
        <authorList>
            <person name="Nierman W.C."/>
        </authorList>
    </citation>
    <scope>NUCLEOTIDE SEQUENCE [LARGE SCALE GENOMIC DNA]</scope>
    <source>
        <strain evidence="2 3">DW4/3-1</strain>
    </source>
</reference>
<evidence type="ECO:0000313" key="2">
    <source>
        <dbReference type="EMBL" id="EAU67337.1"/>
    </source>
</evidence>
<accession>Q095E8</accession>
<feature type="region of interest" description="Disordered" evidence="1">
    <location>
        <begin position="1"/>
        <end position="53"/>
    </location>
</feature>
<feature type="compositionally biased region" description="Polar residues" evidence="1">
    <location>
        <begin position="794"/>
        <end position="806"/>
    </location>
</feature>
<feature type="compositionally biased region" description="Basic residues" evidence="1">
    <location>
        <begin position="264"/>
        <end position="282"/>
    </location>
</feature>
<feature type="region of interest" description="Disordered" evidence="1">
    <location>
        <begin position="145"/>
        <end position="168"/>
    </location>
</feature>
<feature type="region of interest" description="Disordered" evidence="1">
    <location>
        <begin position="534"/>
        <end position="584"/>
    </location>
</feature>
<dbReference type="EMBL" id="AAMD01000035">
    <property type="protein sequence ID" value="EAU67337.1"/>
    <property type="molecule type" value="Genomic_DNA"/>
</dbReference>
<name>Q095E8_STIAD</name>
<evidence type="ECO:0000256" key="1">
    <source>
        <dbReference type="SAM" id="MobiDB-lite"/>
    </source>
</evidence>
<feature type="region of interest" description="Disordered" evidence="1">
    <location>
        <begin position="70"/>
        <end position="128"/>
    </location>
</feature>
<gene>
    <name evidence="2" type="ORF">STIAU_7033</name>
</gene>
<comment type="caution">
    <text evidence="2">The sequence shown here is derived from an EMBL/GenBank/DDBJ whole genome shotgun (WGS) entry which is preliminary data.</text>
</comment>
<feature type="compositionally biased region" description="Basic and acidic residues" evidence="1">
    <location>
        <begin position="390"/>
        <end position="400"/>
    </location>
</feature>
<feature type="compositionally biased region" description="Basic residues" evidence="1">
    <location>
        <begin position="291"/>
        <end position="300"/>
    </location>
</feature>
<feature type="compositionally biased region" description="Basic and acidic residues" evidence="1">
    <location>
        <begin position="407"/>
        <end position="421"/>
    </location>
</feature>
<sequence>MSPRAEQAEEPRGHTPPSETRAAAQSWSGADSPGPRPRKEINVEDGLLPIAHGDGLGLCEVAFGGNNDAVGPRPHLQGEGTLGIGPGAHFRRGDDEPRDEGAPPGAAHPPRDGGIAHAPGGHELNGQHGLLTRDDERRLLHGLEAWSGDPHRDGPGRHIHQPHLPRGPRPELPLAHREHGVRHGRAIALVGHGDLQAAHLGREPVRADLQGGALPGAHRDAPLRQLVPLGLDPGHHLSRLEFPLQKLALRVRQLGLPRFPRHHERHLGHRQRLARLRIHHPQRQLSPGGQRRNRSARRRRLGIEPGELQRRPDPLKRLLRAGTGSRQPVLDVLVIEGQRPRPAARPHQGNPERGPHLEAAGARLRAPRVLRGEDPRVLCPDLALDAEHEWKAQPAAHERGVTVPGLERGRPRNRTREERQLGKAIPRAQLRPHGPEPQPRHPPSRHAPQAALGDGRRLTQKREALALKPRPNAQPLPPIHGGPGRHVVGRHTGIAESWTGGGLFPVPKRHAVAQAQRGALPVLRLHALGPPVARQPHEGEHDEGEQGGAAARWGQGSEEYIRKSGASPKPRMKNPLDCQPPVSSRKGRAMHPLLLLTLLSASDPRLERGEKLLAARDCEGLQALFAAESPPASHPAAAARLLVRGASTCREQDTLLAFALTERALALAPDDADVRTAHAESLLSVAERTAAAQLLDNTLRAHPKDAVRAQFLRAQLAGEESESALVVRLASPLVDHPDYGGPARTLLARHQTALQSDAEAREALAREEHALAERAAQAASAPSPRAPRAHSEAWSTRGTLQSGGQRTFRTRNILAGFTYIFHATGSCKAPPQKGRKNRLAPPADLFGQDFRVRIGAQEPLHLKVGLEPERNTLSFHAAEDNPQIFLEDRTGPRPGAPHCTISDVAVRVP</sequence>
<organism evidence="2 3">
    <name type="scientific">Stigmatella aurantiaca (strain DW4/3-1)</name>
    <dbReference type="NCBI Taxonomy" id="378806"/>
    <lineage>
        <taxon>Bacteria</taxon>
        <taxon>Pseudomonadati</taxon>
        <taxon>Myxococcota</taxon>
        <taxon>Myxococcia</taxon>
        <taxon>Myxococcales</taxon>
        <taxon>Cystobacterineae</taxon>
        <taxon>Archangiaceae</taxon>
        <taxon>Stigmatella</taxon>
    </lineage>
</organism>
<feature type="compositionally biased region" description="Basic and acidic residues" evidence="1">
    <location>
        <begin position="1"/>
        <end position="13"/>
    </location>
</feature>
<evidence type="ECO:0000313" key="3">
    <source>
        <dbReference type="Proteomes" id="UP000032702"/>
    </source>
</evidence>
<feature type="compositionally biased region" description="Basic and acidic residues" evidence="1">
    <location>
        <begin position="454"/>
        <end position="465"/>
    </location>
</feature>
<feature type="region of interest" description="Disordered" evidence="1">
    <location>
        <begin position="390"/>
        <end position="486"/>
    </location>
</feature>
<feature type="region of interest" description="Disordered" evidence="1">
    <location>
        <begin position="771"/>
        <end position="806"/>
    </location>
</feature>
<dbReference type="Proteomes" id="UP000032702">
    <property type="component" value="Unassembled WGS sequence"/>
</dbReference>
<dbReference type="AlphaFoldDB" id="Q095E8"/>
<proteinExistence type="predicted"/>
<feature type="region of interest" description="Disordered" evidence="1">
    <location>
        <begin position="264"/>
        <end position="315"/>
    </location>
</feature>